<comment type="caution">
    <text evidence="1">The sequence shown here is derived from an EMBL/GenBank/DDBJ whole genome shotgun (WGS) entry which is preliminary data.</text>
</comment>
<reference evidence="1" key="1">
    <citation type="submission" date="2020-03" db="EMBL/GenBank/DDBJ databases">
        <title>Psychroflexus Maritimus sp. nov., isolate from marine sediment.</title>
        <authorList>
            <person name="Zhong Y.-L."/>
        </authorList>
    </citation>
    <scope>NUCLEOTIDE SEQUENCE</scope>
    <source>
        <strain evidence="1">C1</strain>
    </source>
</reference>
<organism evidence="1 2">
    <name type="scientific">Psychroflexus maritimus</name>
    <dbReference type="NCBI Taxonomy" id="2714865"/>
    <lineage>
        <taxon>Bacteria</taxon>
        <taxon>Pseudomonadati</taxon>
        <taxon>Bacteroidota</taxon>
        <taxon>Flavobacteriia</taxon>
        <taxon>Flavobacteriales</taxon>
        <taxon>Flavobacteriaceae</taxon>
        <taxon>Psychroflexus</taxon>
    </lineage>
</organism>
<accession>A0A967E7I6</accession>
<name>A0A967E7I6_9FLAO</name>
<keyword evidence="2" id="KW-1185">Reference proteome</keyword>
<gene>
    <name evidence="1" type="ORF">G7034_11440</name>
</gene>
<evidence type="ECO:0000313" key="2">
    <source>
        <dbReference type="Proteomes" id="UP000643701"/>
    </source>
</evidence>
<dbReference type="Proteomes" id="UP000643701">
    <property type="component" value="Unassembled WGS sequence"/>
</dbReference>
<dbReference type="EMBL" id="JAANAS010000116">
    <property type="protein sequence ID" value="NGZ90861.1"/>
    <property type="molecule type" value="Genomic_DNA"/>
</dbReference>
<proteinExistence type="predicted"/>
<dbReference type="AlphaFoldDB" id="A0A967E7I6"/>
<evidence type="ECO:0000313" key="1">
    <source>
        <dbReference type="EMBL" id="NGZ90861.1"/>
    </source>
</evidence>
<sequence>MKSFKPQIALVLCLTILLFTVKSVFWLSYYIVFTDNFIENYCENTDQPQLECDGKCFLSEMLDKKDTNTPKNTAVFLETELVFTTNFPETMPALGNSITKKQTSFFYATHYNFQYIGSSFKPPASVV</sequence>
<protein>
    <submittedName>
        <fullName evidence="1">Uncharacterized protein</fullName>
    </submittedName>
</protein>
<dbReference type="RefSeq" id="WP_166401091.1">
    <property type="nucleotide sequence ID" value="NZ_JAANAS010000116.1"/>
</dbReference>